<dbReference type="SUPFAM" id="SSF52467">
    <property type="entry name" value="DHS-like NAD/FAD-binding domain"/>
    <property type="match status" value="1"/>
</dbReference>
<feature type="region of interest" description="Disordered" evidence="9">
    <location>
        <begin position="25"/>
        <end position="52"/>
    </location>
</feature>
<dbReference type="Gene3D" id="3.30.1600.10">
    <property type="entry name" value="SIR2/SIRT2 'Small Domain"/>
    <property type="match status" value="1"/>
</dbReference>
<feature type="compositionally biased region" description="Basic and acidic residues" evidence="9">
    <location>
        <begin position="25"/>
        <end position="39"/>
    </location>
</feature>
<reference evidence="11 12" key="1">
    <citation type="submission" date="2024-01" db="EMBL/GenBank/DDBJ databases">
        <title>The genome of the rayed Mediterranean limpet Patella caerulea (Linnaeus, 1758).</title>
        <authorList>
            <person name="Anh-Thu Weber A."/>
            <person name="Halstead-Nussloch G."/>
        </authorList>
    </citation>
    <scope>NUCLEOTIDE SEQUENCE [LARGE SCALE GENOMIC DNA]</scope>
    <source>
        <strain evidence="11">AATW-2023a</strain>
        <tissue evidence="11">Whole specimen</tissue>
    </source>
</reference>
<evidence type="ECO:0000256" key="3">
    <source>
        <dbReference type="ARBA" id="ARBA00022723"/>
    </source>
</evidence>
<keyword evidence="5" id="KW-0520">NAD</keyword>
<dbReference type="InterPro" id="IPR029035">
    <property type="entry name" value="DHS-like_NAD/FAD-binding_dom"/>
</dbReference>
<dbReference type="InterPro" id="IPR026590">
    <property type="entry name" value="Ssirtuin_cat_dom"/>
</dbReference>
<evidence type="ECO:0000256" key="6">
    <source>
        <dbReference type="ARBA" id="ARBA00048378"/>
    </source>
</evidence>
<comment type="catalytic activity">
    <reaction evidence="6">
        <text>N(6)-hexadecanoyl-L-lysyl-[protein] + NAD(+) + H2O = 2''-O-hexadecanoyl-ADP-D-ribose + nicotinamide + L-lysyl-[protein]</text>
        <dbReference type="Rhea" id="RHEA:70563"/>
        <dbReference type="Rhea" id="RHEA-COMP:9752"/>
        <dbReference type="Rhea" id="RHEA-COMP:14175"/>
        <dbReference type="ChEBI" id="CHEBI:15377"/>
        <dbReference type="ChEBI" id="CHEBI:17154"/>
        <dbReference type="ChEBI" id="CHEBI:29969"/>
        <dbReference type="ChEBI" id="CHEBI:57540"/>
        <dbReference type="ChEBI" id="CHEBI:138936"/>
        <dbReference type="ChEBI" id="CHEBI:189673"/>
    </reaction>
    <physiologicalReaction direction="left-to-right" evidence="6">
        <dbReference type="Rhea" id="RHEA:70564"/>
    </physiologicalReaction>
</comment>
<dbReference type="GO" id="GO:0005634">
    <property type="term" value="C:nucleus"/>
    <property type="evidence" value="ECO:0007669"/>
    <property type="project" value="TreeGrafter"/>
</dbReference>
<keyword evidence="4 8" id="KW-0862">Zinc</keyword>
<dbReference type="EMBL" id="JAZGQO010000007">
    <property type="protein sequence ID" value="KAK6183462.1"/>
    <property type="molecule type" value="Genomic_DNA"/>
</dbReference>
<dbReference type="Gene3D" id="3.40.50.1220">
    <property type="entry name" value="TPP-binding domain"/>
    <property type="match status" value="1"/>
</dbReference>
<evidence type="ECO:0000256" key="7">
    <source>
        <dbReference type="ARBA" id="ARBA00048905"/>
    </source>
</evidence>
<dbReference type="GO" id="GO:0046872">
    <property type="term" value="F:metal ion binding"/>
    <property type="evidence" value="ECO:0007669"/>
    <property type="project" value="UniProtKB-KW"/>
</dbReference>
<gene>
    <name evidence="11" type="ORF">SNE40_010939</name>
</gene>
<dbReference type="PANTHER" id="PTHR11085:SF6">
    <property type="entry name" value="NAD-DEPENDENT PROTEIN DEACETYLASE SIRTUIN-2"/>
    <property type="match status" value="1"/>
</dbReference>
<feature type="domain" description="Deacetylase sirtuin-type" evidence="10">
    <location>
        <begin position="74"/>
        <end position="348"/>
    </location>
</feature>
<dbReference type="InterPro" id="IPR003000">
    <property type="entry name" value="Sirtuin"/>
</dbReference>
<feature type="binding site" evidence="8">
    <location>
        <position position="208"/>
    </location>
    <ligand>
        <name>Zn(2+)</name>
        <dbReference type="ChEBI" id="CHEBI:29105"/>
    </ligand>
</feature>
<evidence type="ECO:0000313" key="11">
    <source>
        <dbReference type="EMBL" id="KAK6183462.1"/>
    </source>
</evidence>
<dbReference type="Pfam" id="PF02146">
    <property type="entry name" value="SIR2"/>
    <property type="match status" value="1"/>
</dbReference>
<name>A0AAN8PS77_PATCE</name>
<dbReference type="Proteomes" id="UP001347796">
    <property type="component" value="Unassembled WGS sequence"/>
</dbReference>
<evidence type="ECO:0000256" key="5">
    <source>
        <dbReference type="ARBA" id="ARBA00023027"/>
    </source>
</evidence>
<dbReference type="GO" id="GO:0017136">
    <property type="term" value="F:histone deacetylase activity, NAD-dependent"/>
    <property type="evidence" value="ECO:0007669"/>
    <property type="project" value="TreeGrafter"/>
</dbReference>
<accession>A0AAN8PS77</accession>
<sequence>MAGSTDEIKIMKKVTFCESVIDNSHKSCKDYKPRDKTSSKDNPTTDEQKDKKNHEWIQGYLRLAFGLSDPESLRVLDEVSVEGVARYIKDNKCKNIITMAGAGISTSAGVPDYRSQDGGLYDKEKEQHYTIDHFNDNPDIFYKWLKKLFPENLKPTLCHYFIRLLHEKGLLLRHYTQNIDALDQLAGLPREQLAEFYGSITTSYCMECNQVYSQDWLKEKILTGAEPECLEENCKGIVKPDILFHGEQFPPWLEELSSEDFCICDLLIILGASVKEQPFRNLSSKVWVNVPRLYINLEPPDPPSANMMMALMFGHTFDFDSEERYRDVFKQATCDDGCRQLADLIGWGEELDELFTQNGGCSDPKEIGDDISSQKQNGIKSSVGFLFGIL</sequence>
<dbReference type="InterPro" id="IPR026591">
    <property type="entry name" value="Sirtuin_cat_small_dom_sf"/>
</dbReference>
<dbReference type="InterPro" id="IPR050134">
    <property type="entry name" value="NAD-dep_sirtuin_deacylases"/>
</dbReference>
<comment type="caution">
    <text evidence="11">The sequence shown here is derived from an EMBL/GenBank/DDBJ whole genome shotgun (WGS) entry which is preliminary data.</text>
</comment>
<feature type="binding site" evidence="8">
    <location>
        <position position="205"/>
    </location>
    <ligand>
        <name>Zn(2+)</name>
        <dbReference type="ChEBI" id="CHEBI:29105"/>
    </ligand>
</feature>
<keyword evidence="12" id="KW-1185">Reference proteome</keyword>
<evidence type="ECO:0000256" key="9">
    <source>
        <dbReference type="SAM" id="MobiDB-lite"/>
    </source>
</evidence>
<evidence type="ECO:0000256" key="4">
    <source>
        <dbReference type="ARBA" id="ARBA00022833"/>
    </source>
</evidence>
<evidence type="ECO:0000256" key="8">
    <source>
        <dbReference type="PROSITE-ProRule" id="PRU00236"/>
    </source>
</evidence>
<dbReference type="GO" id="GO:0070403">
    <property type="term" value="F:NAD+ binding"/>
    <property type="evidence" value="ECO:0007669"/>
    <property type="project" value="InterPro"/>
</dbReference>
<feature type="binding site" evidence="8">
    <location>
        <position position="229"/>
    </location>
    <ligand>
        <name>Zn(2+)</name>
        <dbReference type="ChEBI" id="CHEBI:29105"/>
    </ligand>
</feature>
<evidence type="ECO:0000256" key="1">
    <source>
        <dbReference type="ARBA" id="ARBA00001947"/>
    </source>
</evidence>
<proteinExistence type="predicted"/>
<keyword evidence="2" id="KW-0808">Transferase</keyword>
<dbReference type="AlphaFoldDB" id="A0AAN8PS77"/>
<protein>
    <recommendedName>
        <fullName evidence="10">Deacetylase sirtuin-type domain-containing protein</fullName>
    </recommendedName>
</protein>
<keyword evidence="3 8" id="KW-0479">Metal-binding</keyword>
<comment type="cofactor">
    <cofactor evidence="1">
        <name>Zn(2+)</name>
        <dbReference type="ChEBI" id="CHEBI:29105"/>
    </cofactor>
</comment>
<organism evidence="11 12">
    <name type="scientific">Patella caerulea</name>
    <name type="common">Rayed Mediterranean limpet</name>
    <dbReference type="NCBI Taxonomy" id="87958"/>
    <lineage>
        <taxon>Eukaryota</taxon>
        <taxon>Metazoa</taxon>
        <taxon>Spiralia</taxon>
        <taxon>Lophotrochozoa</taxon>
        <taxon>Mollusca</taxon>
        <taxon>Gastropoda</taxon>
        <taxon>Patellogastropoda</taxon>
        <taxon>Patelloidea</taxon>
        <taxon>Patellidae</taxon>
        <taxon>Patella</taxon>
    </lineage>
</organism>
<dbReference type="PROSITE" id="PS50305">
    <property type="entry name" value="SIRTUIN"/>
    <property type="match status" value="1"/>
</dbReference>
<evidence type="ECO:0000313" key="12">
    <source>
        <dbReference type="Proteomes" id="UP001347796"/>
    </source>
</evidence>
<feature type="binding site" evidence="8">
    <location>
        <position position="234"/>
    </location>
    <ligand>
        <name>Zn(2+)</name>
        <dbReference type="ChEBI" id="CHEBI:29105"/>
    </ligand>
</feature>
<comment type="catalytic activity">
    <reaction evidence="7">
        <text>N(6)-tetradecanoyl-L-lysyl-[protein] + NAD(+) + H2O = 2''-O-tetradecanoyl-ADP-D-ribose + nicotinamide + L-lysyl-[protein]</text>
        <dbReference type="Rhea" id="RHEA:70567"/>
        <dbReference type="Rhea" id="RHEA-COMP:9752"/>
        <dbReference type="Rhea" id="RHEA-COMP:15437"/>
        <dbReference type="ChEBI" id="CHEBI:15377"/>
        <dbReference type="ChEBI" id="CHEBI:17154"/>
        <dbReference type="ChEBI" id="CHEBI:29969"/>
        <dbReference type="ChEBI" id="CHEBI:57540"/>
        <dbReference type="ChEBI" id="CHEBI:141129"/>
        <dbReference type="ChEBI" id="CHEBI:189674"/>
    </reaction>
    <physiologicalReaction direction="left-to-right" evidence="7">
        <dbReference type="Rhea" id="RHEA:70568"/>
    </physiologicalReaction>
</comment>
<evidence type="ECO:0000259" key="10">
    <source>
        <dbReference type="PROSITE" id="PS50305"/>
    </source>
</evidence>
<dbReference type="PANTHER" id="PTHR11085">
    <property type="entry name" value="NAD-DEPENDENT PROTEIN DEACYLASE SIRTUIN-5, MITOCHONDRIAL-RELATED"/>
    <property type="match status" value="1"/>
</dbReference>
<comment type="caution">
    <text evidence="8">Lacks conserved residue(s) required for the propagation of feature annotation.</text>
</comment>
<evidence type="ECO:0000256" key="2">
    <source>
        <dbReference type="ARBA" id="ARBA00022679"/>
    </source>
</evidence>